<keyword evidence="3" id="KW-1185">Reference proteome</keyword>
<protein>
    <recommendedName>
        <fullName evidence="4">Sulfur globule protein CV3 domain protein</fullName>
    </recommendedName>
</protein>
<feature type="signal peptide" evidence="1">
    <location>
        <begin position="1"/>
        <end position="23"/>
    </location>
</feature>
<accession>A0A368GY86</accession>
<dbReference type="AlphaFoldDB" id="A0A368GY86"/>
<organism evidence="2 3">
    <name type="scientific">Ancylostoma caninum</name>
    <name type="common">Dog hookworm</name>
    <dbReference type="NCBI Taxonomy" id="29170"/>
    <lineage>
        <taxon>Eukaryota</taxon>
        <taxon>Metazoa</taxon>
        <taxon>Ecdysozoa</taxon>
        <taxon>Nematoda</taxon>
        <taxon>Chromadorea</taxon>
        <taxon>Rhabditida</taxon>
        <taxon>Rhabditina</taxon>
        <taxon>Rhabditomorpha</taxon>
        <taxon>Strongyloidea</taxon>
        <taxon>Ancylostomatidae</taxon>
        <taxon>Ancylostomatinae</taxon>
        <taxon>Ancylostoma</taxon>
    </lineage>
</organism>
<gene>
    <name evidence="2" type="ORF">ANCCAN_04582</name>
</gene>
<feature type="chain" id="PRO_5016753192" description="Sulfur globule protein CV3 domain protein" evidence="1">
    <location>
        <begin position="24"/>
        <end position="76"/>
    </location>
</feature>
<comment type="caution">
    <text evidence="2">The sequence shown here is derived from an EMBL/GenBank/DDBJ whole genome shotgun (WGS) entry which is preliminary data.</text>
</comment>
<dbReference type="OrthoDB" id="10361019at2759"/>
<reference evidence="2 3" key="1">
    <citation type="submission" date="2014-10" db="EMBL/GenBank/DDBJ databases">
        <title>Draft genome of the hookworm Ancylostoma caninum.</title>
        <authorList>
            <person name="Mitreva M."/>
        </authorList>
    </citation>
    <scope>NUCLEOTIDE SEQUENCE [LARGE SCALE GENOMIC DNA]</scope>
    <source>
        <strain evidence="2 3">Baltimore</strain>
    </source>
</reference>
<evidence type="ECO:0000313" key="3">
    <source>
        <dbReference type="Proteomes" id="UP000252519"/>
    </source>
</evidence>
<evidence type="ECO:0000313" key="2">
    <source>
        <dbReference type="EMBL" id="RCN49331.1"/>
    </source>
</evidence>
<sequence>MRYSVVLSLLVVIIYVNVQPVFSAQLRMRAHPNRESEISRWSYMPDAEQGASDEEEPWSFGYGYRPFYQPWGWGYG</sequence>
<proteinExistence type="predicted"/>
<evidence type="ECO:0000256" key="1">
    <source>
        <dbReference type="SAM" id="SignalP"/>
    </source>
</evidence>
<name>A0A368GY86_ANCCA</name>
<dbReference type="Proteomes" id="UP000252519">
    <property type="component" value="Unassembled WGS sequence"/>
</dbReference>
<keyword evidence="1" id="KW-0732">Signal</keyword>
<dbReference type="EMBL" id="JOJR01000035">
    <property type="protein sequence ID" value="RCN49331.1"/>
    <property type="molecule type" value="Genomic_DNA"/>
</dbReference>
<evidence type="ECO:0008006" key="4">
    <source>
        <dbReference type="Google" id="ProtNLM"/>
    </source>
</evidence>